<feature type="region of interest" description="Disordered" evidence="2">
    <location>
        <begin position="264"/>
        <end position="284"/>
    </location>
</feature>
<protein>
    <submittedName>
        <fullName evidence="3">Uncharacterized protein</fullName>
    </submittedName>
</protein>
<feature type="coiled-coil region" evidence="1">
    <location>
        <begin position="465"/>
        <end position="492"/>
    </location>
</feature>
<feature type="compositionally biased region" description="Gly residues" evidence="2">
    <location>
        <begin position="264"/>
        <end position="273"/>
    </location>
</feature>
<sequence length="959" mass="105326">MTSIIESKLRTVILATDQYSIPSTGYARDDTYIFCDDCRLGLLSANPTKKEGCLRTKNLQIHCARFTVSSDGAAIWTSGDDGDALSRIDGADASNVTITASEWNVTLPPSVDLDKPAKFNSQMPLRILARGGSGANGLDKSHLTAVPGGNGGKAGNGGQVKILANTALDCALVDLGEFTTDLDAVITDFATLRSWASFVKQKFQKVKSLALTIDSLQALLGEAPKEIDVANELSIRKLVQKIASQLSNRSETFMSRVGADTGPGTYGRGGKGAPGQVAGNNGHPGTSGSYTRSILVNDIFLDSDFIIMHPDQVAMAVRRIENLYYVGEIEKTSAAVSSLLARLDWLDSVKEDSPICATYRKDERSLFIVPSDSSNEFPHSINSLKSSKEKLIAYSTQLITSDFYGHSPTWVPRGGPTFYADTYANIKKDSQNLGPIFTKFQTLAREHVMTESERVSARVAASSSITRARGDIEELKERMKVSEEKIRKYHKALATDVTAINREMEKARYEVSGTWNFNMKNFVSAASQFVFAPGAAMGVVQLVGLLETAHRTVQDTSGLEVDKTYVIDQLKVMKSSIKDIDNTITTGSDSATISLNDPNGTKVLGDQKDIEEWTSKYVDAIGETTAKKLKEAVQTFVTRTQQRNSEILQYNTYISLWKQALATIQSSQKIVDTTTEELALMDGMIPAFAVAVEHAYYNVTATLMKLLYKMNRAITFFTLDTNTDHLSALRELGFPSPVEKDPVQAAMDSAYSDLSVALTNAIENHAANVSQAYGANHSMKYHLAPEFIDSLKVLHEEAGKYQIQVTIPPAYKETRQDENPFYSYFDVRISKVRFYIKGVKLPQGENVENLSILMTHGGTSTVVDGGNLEHVFEHGKIHLEFRYNAASKKKEVLMDGDVLEKIAGPNGVQELAFPSPFAEWTLTISSIYHDGSLDLSEVTDAWFEFEGRARAFSDDYDSD</sequence>
<organism evidence="3 4">
    <name type="scientific">Periconia digitata</name>
    <dbReference type="NCBI Taxonomy" id="1303443"/>
    <lineage>
        <taxon>Eukaryota</taxon>
        <taxon>Fungi</taxon>
        <taxon>Dikarya</taxon>
        <taxon>Ascomycota</taxon>
        <taxon>Pezizomycotina</taxon>
        <taxon>Dothideomycetes</taxon>
        <taxon>Pleosporomycetidae</taxon>
        <taxon>Pleosporales</taxon>
        <taxon>Massarineae</taxon>
        <taxon>Periconiaceae</taxon>
        <taxon>Periconia</taxon>
    </lineage>
</organism>
<dbReference type="EMBL" id="CAOQHR010000004">
    <property type="protein sequence ID" value="CAI6333541.1"/>
    <property type="molecule type" value="Genomic_DNA"/>
</dbReference>
<keyword evidence="4" id="KW-1185">Reference proteome</keyword>
<dbReference type="AlphaFoldDB" id="A0A9W4UC83"/>
<keyword evidence="1" id="KW-0175">Coiled coil</keyword>
<evidence type="ECO:0000313" key="4">
    <source>
        <dbReference type="Proteomes" id="UP001152607"/>
    </source>
</evidence>
<gene>
    <name evidence="3" type="ORF">PDIGIT_LOCUS6583</name>
</gene>
<name>A0A9W4UC83_9PLEO</name>
<proteinExistence type="predicted"/>
<accession>A0A9W4UC83</accession>
<dbReference type="Proteomes" id="UP001152607">
    <property type="component" value="Unassembled WGS sequence"/>
</dbReference>
<reference evidence="3" key="1">
    <citation type="submission" date="2023-01" db="EMBL/GenBank/DDBJ databases">
        <authorList>
            <person name="Van Ghelder C."/>
            <person name="Rancurel C."/>
        </authorList>
    </citation>
    <scope>NUCLEOTIDE SEQUENCE</scope>
    <source>
        <strain evidence="3">CNCM I-4278</strain>
    </source>
</reference>
<evidence type="ECO:0000256" key="1">
    <source>
        <dbReference type="SAM" id="Coils"/>
    </source>
</evidence>
<evidence type="ECO:0000313" key="3">
    <source>
        <dbReference type="EMBL" id="CAI6333541.1"/>
    </source>
</evidence>
<comment type="caution">
    <text evidence="3">The sequence shown here is derived from an EMBL/GenBank/DDBJ whole genome shotgun (WGS) entry which is preliminary data.</text>
</comment>
<dbReference type="OrthoDB" id="10016792at2759"/>
<evidence type="ECO:0000256" key="2">
    <source>
        <dbReference type="SAM" id="MobiDB-lite"/>
    </source>
</evidence>